<keyword evidence="3" id="KW-1185">Reference proteome</keyword>
<keyword evidence="1" id="KW-0238">DNA-binding</keyword>
<name>A0ABS7L1L9_CLOSR</name>
<proteinExistence type="predicted"/>
<dbReference type="Proteomes" id="UP001299068">
    <property type="component" value="Unassembled WGS sequence"/>
</dbReference>
<comment type="caution">
    <text evidence="1">The sequence shown here is derived from an EMBL/GenBank/DDBJ whole genome shotgun (WGS) entry which is preliminary data.</text>
</comment>
<evidence type="ECO:0000313" key="3">
    <source>
        <dbReference type="Proteomes" id="UP001299068"/>
    </source>
</evidence>
<dbReference type="EMBL" id="JAIKTU010000015">
    <property type="protein sequence ID" value="MBY0756945.1"/>
    <property type="molecule type" value="Genomic_DNA"/>
</dbReference>
<gene>
    <name evidence="1" type="ORF">K5V21_15985</name>
    <name evidence="2" type="ORF">K5V21_16105</name>
</gene>
<dbReference type="InterPro" id="IPR038148">
    <property type="entry name" value="Tn1545/Tn916_Xis"/>
</dbReference>
<dbReference type="Gene3D" id="3.90.105.50">
    <property type="match status" value="1"/>
</dbReference>
<protein>
    <submittedName>
        <fullName evidence="1">DNA-binding protein</fullName>
    </submittedName>
</protein>
<evidence type="ECO:0000313" key="1">
    <source>
        <dbReference type="EMBL" id="MBY0756945.1"/>
    </source>
</evidence>
<dbReference type="GO" id="GO:0003677">
    <property type="term" value="F:DNA binding"/>
    <property type="evidence" value="ECO:0007669"/>
    <property type="project" value="UniProtKB-KW"/>
</dbReference>
<sequence length="75" mass="8706">MVDVTKRQEEHMKKITEEKKLITVQECKDLTGIGVRRIRELCHVAGFPCIRFGKKCMIVSSLIDEWIINNIGKTF</sequence>
<dbReference type="RefSeq" id="WP_221862152.1">
    <property type="nucleotide sequence ID" value="NZ_JAIKTU010000015.1"/>
</dbReference>
<accession>A0ABS7L1L9</accession>
<evidence type="ECO:0000313" key="2">
    <source>
        <dbReference type="EMBL" id="MBY0756969.1"/>
    </source>
</evidence>
<organism evidence="1 3">
    <name type="scientific">Clostridium sardiniense</name>
    <name type="common">Clostridium absonum</name>
    <dbReference type="NCBI Taxonomy" id="29369"/>
    <lineage>
        <taxon>Bacteria</taxon>
        <taxon>Bacillati</taxon>
        <taxon>Bacillota</taxon>
        <taxon>Clostridia</taxon>
        <taxon>Eubacteriales</taxon>
        <taxon>Clostridiaceae</taxon>
        <taxon>Clostridium</taxon>
    </lineage>
</organism>
<reference evidence="1 3" key="1">
    <citation type="journal article" date="2021" name="Cell Host Microbe">
        <title>in vivo commensal control of Clostridioides difficile virulence.</title>
        <authorList>
            <person name="Girinathan B.P."/>
            <person name="Dibenedetto N."/>
            <person name="Worley J.N."/>
            <person name="Peltier J."/>
            <person name="Arrieta-Ortiz M.L."/>
            <person name="Rupa Christinal Immanuel S."/>
            <person name="Lavin R."/>
            <person name="Delaney M.L."/>
            <person name="Cummins C."/>
            <person name="Hoffmann M."/>
            <person name="Luo Y."/>
            <person name="Gonzalez-Escalona N."/>
            <person name="Allard M."/>
            <person name="Onderdonk A.B."/>
            <person name="Gerber G.K."/>
            <person name="Sonenshein A.L."/>
            <person name="Baliga N."/>
            <person name="Dupuy B."/>
            <person name="Bry L."/>
        </authorList>
    </citation>
    <scope>NUCLEOTIDE SEQUENCE [LARGE SCALE GENOMIC DNA]</scope>
    <source>
        <strain evidence="1 3">DSM 599</strain>
    </source>
</reference>
<dbReference type="EMBL" id="JAIKTU010000015">
    <property type="protein sequence ID" value="MBY0756969.1"/>
    <property type="molecule type" value="Genomic_DNA"/>
</dbReference>